<dbReference type="Pfam" id="PF12389">
    <property type="entry name" value="Peptidase_M73"/>
    <property type="match status" value="1"/>
</dbReference>
<name>A0ABU5C3A2_9BACI</name>
<keyword evidence="1" id="KW-0732">Signal</keyword>
<evidence type="ECO:0000256" key="1">
    <source>
        <dbReference type="SAM" id="SignalP"/>
    </source>
</evidence>
<dbReference type="EMBL" id="JAWDIP010000003">
    <property type="protein sequence ID" value="MDY0393709.1"/>
    <property type="molecule type" value="Genomic_DNA"/>
</dbReference>
<reference evidence="2 3" key="1">
    <citation type="submission" date="2023-10" db="EMBL/GenBank/DDBJ databases">
        <title>Virgibacillus halophilus 5B73C genome.</title>
        <authorList>
            <person name="Miliotis G."/>
            <person name="Sengupta P."/>
            <person name="Hameed A."/>
            <person name="Chuvochina M."/>
            <person name="Mcdonagh F."/>
            <person name="Simpson A.C."/>
            <person name="Singh N.K."/>
            <person name="Rekha P.D."/>
            <person name="Raman K."/>
            <person name="Hugenholtz P."/>
            <person name="Venkateswaran K."/>
        </authorList>
    </citation>
    <scope>NUCLEOTIDE SEQUENCE [LARGE SCALE GENOMIC DNA]</scope>
    <source>
        <strain evidence="2 3">5B73C</strain>
    </source>
</reference>
<feature type="chain" id="PRO_5047337620" evidence="1">
    <location>
        <begin position="28"/>
        <end position="197"/>
    </location>
</feature>
<feature type="signal peptide" evidence="1">
    <location>
        <begin position="1"/>
        <end position="27"/>
    </location>
</feature>
<protein>
    <submittedName>
        <fullName evidence="2">TasA family protein</fullName>
    </submittedName>
</protein>
<accession>A0ABU5C3A2</accession>
<organism evidence="2 3">
    <name type="scientific">Tigheibacillus halophilus</name>
    <dbReference type="NCBI Taxonomy" id="361280"/>
    <lineage>
        <taxon>Bacteria</taxon>
        <taxon>Bacillati</taxon>
        <taxon>Bacillota</taxon>
        <taxon>Bacilli</taxon>
        <taxon>Bacillales</taxon>
        <taxon>Bacillaceae</taxon>
        <taxon>Tigheibacillus</taxon>
    </lineage>
</organism>
<sequence>MGLKKKIGMGLATATLGASLIAGGSFAYFSDQAESQSTFTAGTLDLSMNPEVIVDLDGLKPGDRIVRDFELSNSGNLDIAKINLGTSYNVTDVAGDNDEDLGKYIRVNFLWNWDKEKEPIFETTLDQLRDMSPDVVEKNLQPLIKGGLEPGETNDLWVEFEFVDNGEDQNNFQGDGLKLKWQFNATQGDGTAYDGTN</sequence>
<proteinExistence type="predicted"/>
<evidence type="ECO:0000313" key="2">
    <source>
        <dbReference type="EMBL" id="MDY0393709.1"/>
    </source>
</evidence>
<dbReference type="RefSeq" id="WP_390357496.1">
    <property type="nucleotide sequence ID" value="NZ_JBHUIZ010000015.1"/>
</dbReference>
<gene>
    <name evidence="2" type="ORF">RWE15_03700</name>
</gene>
<dbReference type="Proteomes" id="UP001281447">
    <property type="component" value="Unassembled WGS sequence"/>
</dbReference>
<comment type="caution">
    <text evidence="2">The sequence shown here is derived from an EMBL/GenBank/DDBJ whole genome shotgun (WGS) entry which is preliminary data.</text>
</comment>
<dbReference type="InterPro" id="IPR023833">
    <property type="entry name" value="Signal_pept_SipW-depend-type"/>
</dbReference>
<dbReference type="InterPro" id="IPR022121">
    <property type="entry name" value="Peptidase_M73_camelysin"/>
</dbReference>
<dbReference type="NCBIfam" id="TIGR04088">
    <property type="entry name" value="cognate_SipW"/>
    <property type="match status" value="1"/>
</dbReference>
<keyword evidence="3" id="KW-1185">Reference proteome</keyword>
<evidence type="ECO:0000313" key="3">
    <source>
        <dbReference type="Proteomes" id="UP001281447"/>
    </source>
</evidence>